<feature type="region of interest" description="Disordered" evidence="1">
    <location>
        <begin position="136"/>
        <end position="159"/>
    </location>
</feature>
<feature type="compositionally biased region" description="Low complexity" evidence="1">
    <location>
        <begin position="366"/>
        <end position="381"/>
    </location>
</feature>
<dbReference type="VEuPathDB" id="FungiDB:MMYC01_209548"/>
<keyword evidence="3" id="KW-1185">Reference proteome</keyword>
<gene>
    <name evidence="2" type="ORF">MMYC01_209548</name>
</gene>
<dbReference type="OrthoDB" id="5600085at2759"/>
<dbReference type="EMBL" id="LCTW02000327">
    <property type="protein sequence ID" value="KXX74708.1"/>
    <property type="molecule type" value="Genomic_DNA"/>
</dbReference>
<dbReference type="STRING" id="100816.A0A175VT64"/>
<accession>A0A175VT64</accession>
<evidence type="ECO:0000313" key="3">
    <source>
        <dbReference type="Proteomes" id="UP000078237"/>
    </source>
</evidence>
<organism evidence="2 3">
    <name type="scientific">Madurella mycetomatis</name>
    <dbReference type="NCBI Taxonomy" id="100816"/>
    <lineage>
        <taxon>Eukaryota</taxon>
        <taxon>Fungi</taxon>
        <taxon>Dikarya</taxon>
        <taxon>Ascomycota</taxon>
        <taxon>Pezizomycotina</taxon>
        <taxon>Sordariomycetes</taxon>
        <taxon>Sordariomycetidae</taxon>
        <taxon>Sordariales</taxon>
        <taxon>Sordariales incertae sedis</taxon>
        <taxon>Madurella</taxon>
    </lineage>
</organism>
<sequence length="471" mass="48548">MDPGSLNWIAMPDSNGPTNGMAMMGSEGQTSPHDLNGFGHRAGLVPAGPASPYAVPQSPSYATPMPYSVGFQYTPSGQLHHGVKMEDSGLVGAPNGFNPLMPPPLFPNGNHAPPAIGLPSQPAVLSPSLLPKTNGDAPGGGNCCRNKSEGPPRNVPTPQHGYGQPYVPHVQSPAVVKVNGSTSSGGNCCGSKTAPPVSLIMPVSQQGYGQSYIPQAQPSADIKTNGNASGGSSCCCNKAKEHPPTSPSIVSAPQQGYGQPYMAQFQTPVDIKPQDDSFPYPTVLTYPAEYGSWQHPINPEIWQQAVSQTSGAVGTPVLPATNGDTVVAGHQCSCGEDCQCIGCLAHPFNAQMYQYVNDAYRARASKGSVSGSSGNSPVAGPIPETRTVDFSGGAGQTPTAATGPDSPLDAQTPSDGTSGREEEALSTTDYCFVDLPMWGICGGDLISCPCGDSCECVGCLVHNNPLPHMQG</sequence>
<protein>
    <submittedName>
        <fullName evidence="2">Protein GRISEA</fullName>
    </submittedName>
</protein>
<evidence type="ECO:0000313" key="2">
    <source>
        <dbReference type="EMBL" id="KXX74708.1"/>
    </source>
</evidence>
<dbReference type="Proteomes" id="UP000078237">
    <property type="component" value="Unassembled WGS sequence"/>
</dbReference>
<reference evidence="2 3" key="1">
    <citation type="journal article" date="2016" name="Genome Announc.">
        <title>Genome Sequence of Madurella mycetomatis mm55, Isolated from a Human Mycetoma Case in Sudan.</title>
        <authorList>
            <person name="Smit S."/>
            <person name="Derks M.F."/>
            <person name="Bervoets S."/>
            <person name="Fahal A."/>
            <person name="van Leeuwen W."/>
            <person name="van Belkum A."/>
            <person name="van de Sande W.W."/>
        </authorList>
    </citation>
    <scope>NUCLEOTIDE SEQUENCE [LARGE SCALE GENOMIC DNA]</scope>
    <source>
        <strain evidence="3">mm55</strain>
    </source>
</reference>
<feature type="region of interest" description="Disordered" evidence="1">
    <location>
        <begin position="366"/>
        <end position="422"/>
    </location>
</feature>
<comment type="caution">
    <text evidence="2">The sequence shown here is derived from an EMBL/GenBank/DDBJ whole genome shotgun (WGS) entry which is preliminary data.</text>
</comment>
<evidence type="ECO:0000256" key="1">
    <source>
        <dbReference type="SAM" id="MobiDB-lite"/>
    </source>
</evidence>
<name>A0A175VT64_9PEZI</name>
<proteinExistence type="predicted"/>
<dbReference type="AlphaFoldDB" id="A0A175VT64"/>